<keyword evidence="5 11" id="KW-0378">Hydrolase</keyword>
<dbReference type="GO" id="GO:0005829">
    <property type="term" value="C:cytosol"/>
    <property type="evidence" value="ECO:0007669"/>
    <property type="project" value="TreeGrafter"/>
</dbReference>
<dbReference type="Gene3D" id="3.40.50.10860">
    <property type="entry name" value="Leucine Dehydrogenase, chain A, domain 1"/>
    <property type="match status" value="1"/>
</dbReference>
<dbReference type="Pfam" id="PF02882">
    <property type="entry name" value="THF_DHG_CYH_C"/>
    <property type="match status" value="1"/>
</dbReference>
<dbReference type="InterPro" id="IPR000672">
    <property type="entry name" value="THF_DH/CycHdrlase"/>
</dbReference>
<comment type="subunit">
    <text evidence="11">Homodimer.</text>
</comment>
<evidence type="ECO:0000259" key="12">
    <source>
        <dbReference type="Pfam" id="PF00763"/>
    </source>
</evidence>
<evidence type="ECO:0000256" key="4">
    <source>
        <dbReference type="ARBA" id="ARBA00022755"/>
    </source>
</evidence>
<dbReference type="SUPFAM" id="SSF51735">
    <property type="entry name" value="NAD(P)-binding Rossmann-fold domains"/>
    <property type="match status" value="1"/>
</dbReference>
<feature type="binding site" evidence="11">
    <location>
        <begin position="165"/>
        <end position="167"/>
    </location>
    <ligand>
        <name>NADP(+)</name>
        <dbReference type="ChEBI" id="CHEBI:58349"/>
    </ligand>
</feature>
<comment type="function">
    <text evidence="11">Catalyzes the oxidation of 5,10-methylenetetrahydrofolate to 5,10-methenyltetrahydrofolate and then the hydrolysis of 5,10-methenyltetrahydrofolate to 10-formyltetrahydrofolate.</text>
</comment>
<dbReference type="GO" id="GO:0004477">
    <property type="term" value="F:methenyltetrahydrofolate cyclohydrolase activity"/>
    <property type="evidence" value="ECO:0007669"/>
    <property type="project" value="UniProtKB-UniRule"/>
</dbReference>
<dbReference type="InterPro" id="IPR020630">
    <property type="entry name" value="THF_DH/CycHdrlase_cat_dom"/>
</dbReference>
<keyword evidence="4 11" id="KW-0658">Purine biosynthesis</keyword>
<dbReference type="AlphaFoldDB" id="A0A1G7TLB4"/>
<evidence type="ECO:0000259" key="13">
    <source>
        <dbReference type="Pfam" id="PF02882"/>
    </source>
</evidence>
<keyword evidence="2 11" id="KW-0554">One-carbon metabolism</keyword>
<evidence type="ECO:0000256" key="6">
    <source>
        <dbReference type="ARBA" id="ARBA00022857"/>
    </source>
</evidence>
<dbReference type="PANTHER" id="PTHR48099:SF5">
    <property type="entry name" value="C-1-TETRAHYDROFOLATE SYNTHASE, CYTOPLASMIC"/>
    <property type="match status" value="1"/>
</dbReference>
<name>A0A1G7TLB4_9LACT</name>
<gene>
    <name evidence="11" type="primary">folD</name>
    <name evidence="14" type="ORF">SAMN05421791_10643</name>
</gene>
<dbReference type="Proteomes" id="UP000199708">
    <property type="component" value="Unassembled WGS sequence"/>
</dbReference>
<evidence type="ECO:0000256" key="2">
    <source>
        <dbReference type="ARBA" id="ARBA00022563"/>
    </source>
</evidence>
<dbReference type="PRINTS" id="PR00085">
    <property type="entry name" value="THFDHDRGNASE"/>
</dbReference>
<dbReference type="STRING" id="120956.SAMN05421791_10643"/>
<dbReference type="GO" id="GO:0009086">
    <property type="term" value="P:methionine biosynthetic process"/>
    <property type="evidence" value="ECO:0007669"/>
    <property type="project" value="UniProtKB-KW"/>
</dbReference>
<dbReference type="EC" id="3.5.4.9" evidence="11"/>
<dbReference type="HAMAP" id="MF_01576">
    <property type="entry name" value="THF_DHG_CYH"/>
    <property type="match status" value="1"/>
</dbReference>
<keyword evidence="8 11" id="KW-0368">Histidine biosynthesis</keyword>
<comment type="similarity">
    <text evidence="11">Belongs to the tetrahydrofolate dehydrogenase/cyclohydrolase family.</text>
</comment>
<evidence type="ECO:0000256" key="8">
    <source>
        <dbReference type="ARBA" id="ARBA00023102"/>
    </source>
</evidence>
<keyword evidence="7 11" id="KW-0560">Oxidoreductase</keyword>
<keyword evidence="9 11" id="KW-0486">Methionine biosynthesis</keyword>
<evidence type="ECO:0000256" key="3">
    <source>
        <dbReference type="ARBA" id="ARBA00022605"/>
    </source>
</evidence>
<dbReference type="GO" id="GO:0004488">
    <property type="term" value="F:methylenetetrahydrofolate dehydrogenase (NADP+) activity"/>
    <property type="evidence" value="ECO:0007669"/>
    <property type="project" value="UniProtKB-UniRule"/>
</dbReference>
<dbReference type="SUPFAM" id="SSF53223">
    <property type="entry name" value="Aminoacid dehydrogenase-like, N-terminal domain"/>
    <property type="match status" value="1"/>
</dbReference>
<dbReference type="GO" id="GO:0006164">
    <property type="term" value="P:purine nucleotide biosynthetic process"/>
    <property type="evidence" value="ECO:0007669"/>
    <property type="project" value="UniProtKB-KW"/>
</dbReference>
<evidence type="ECO:0000256" key="1">
    <source>
        <dbReference type="ARBA" id="ARBA00004777"/>
    </source>
</evidence>
<evidence type="ECO:0000256" key="11">
    <source>
        <dbReference type="HAMAP-Rule" id="MF_01576"/>
    </source>
</evidence>
<feature type="domain" description="Tetrahydrofolate dehydrogenase/cyclohydrolase NAD(P)-binding" evidence="13">
    <location>
        <begin position="139"/>
        <end position="278"/>
    </location>
</feature>
<evidence type="ECO:0000256" key="10">
    <source>
        <dbReference type="ARBA" id="ARBA00023268"/>
    </source>
</evidence>
<reference evidence="14 15" key="1">
    <citation type="submission" date="2016-10" db="EMBL/GenBank/DDBJ databases">
        <authorList>
            <person name="de Groot N.N."/>
        </authorList>
    </citation>
    <scope>NUCLEOTIDE SEQUENCE [LARGE SCALE GENOMIC DNA]</scope>
    <source>
        <strain evidence="14 15">ATCC BAA-466</strain>
    </source>
</reference>
<comment type="catalytic activity">
    <reaction evidence="11">
        <text>(6R)-5,10-methenyltetrahydrofolate + H2O = (6R)-10-formyltetrahydrofolate + H(+)</text>
        <dbReference type="Rhea" id="RHEA:23700"/>
        <dbReference type="ChEBI" id="CHEBI:15377"/>
        <dbReference type="ChEBI" id="CHEBI:15378"/>
        <dbReference type="ChEBI" id="CHEBI:57455"/>
        <dbReference type="ChEBI" id="CHEBI:195366"/>
        <dbReference type="EC" id="3.5.4.9"/>
    </reaction>
</comment>
<organism evidence="14 15">
    <name type="scientific">Facklamia miroungae</name>
    <dbReference type="NCBI Taxonomy" id="120956"/>
    <lineage>
        <taxon>Bacteria</taxon>
        <taxon>Bacillati</taxon>
        <taxon>Bacillota</taxon>
        <taxon>Bacilli</taxon>
        <taxon>Lactobacillales</taxon>
        <taxon>Aerococcaceae</taxon>
        <taxon>Facklamia</taxon>
    </lineage>
</organism>
<dbReference type="OrthoDB" id="9803580at2"/>
<dbReference type="CDD" id="cd01080">
    <property type="entry name" value="NAD_bind_m-THF_DH_Cyclohyd"/>
    <property type="match status" value="1"/>
</dbReference>
<dbReference type="InterPro" id="IPR046346">
    <property type="entry name" value="Aminoacid_DH-like_N_sf"/>
</dbReference>
<evidence type="ECO:0000256" key="9">
    <source>
        <dbReference type="ARBA" id="ARBA00023167"/>
    </source>
</evidence>
<dbReference type="InterPro" id="IPR020631">
    <property type="entry name" value="THF_DH/CycHdrlase_NAD-bd_dom"/>
</dbReference>
<protein>
    <recommendedName>
        <fullName evidence="11">Bifunctional protein FolD</fullName>
    </recommendedName>
    <domain>
        <recommendedName>
            <fullName evidence="11">Methylenetetrahydrofolate dehydrogenase</fullName>
            <ecNumber evidence="11">1.5.1.5</ecNumber>
        </recommendedName>
    </domain>
    <domain>
        <recommendedName>
            <fullName evidence="11">Methenyltetrahydrofolate cyclohydrolase</fullName>
            <ecNumber evidence="11">3.5.4.9</ecNumber>
        </recommendedName>
    </domain>
</protein>
<evidence type="ECO:0000256" key="7">
    <source>
        <dbReference type="ARBA" id="ARBA00023002"/>
    </source>
</evidence>
<accession>A0A1G7TLB4</accession>
<dbReference type="GO" id="GO:0000105">
    <property type="term" value="P:L-histidine biosynthetic process"/>
    <property type="evidence" value="ECO:0007669"/>
    <property type="project" value="UniProtKB-KW"/>
</dbReference>
<evidence type="ECO:0000313" key="14">
    <source>
        <dbReference type="EMBL" id="SDG35479.1"/>
    </source>
</evidence>
<keyword evidence="6 11" id="KW-0521">NADP</keyword>
<keyword evidence="3 11" id="KW-0028">Amino-acid biosynthesis</keyword>
<dbReference type="Gene3D" id="3.40.50.720">
    <property type="entry name" value="NAD(P)-binding Rossmann-like Domain"/>
    <property type="match status" value="1"/>
</dbReference>
<keyword evidence="15" id="KW-1185">Reference proteome</keyword>
<comment type="catalytic activity">
    <reaction evidence="11">
        <text>(6R)-5,10-methylene-5,6,7,8-tetrahydrofolate + NADP(+) = (6R)-5,10-methenyltetrahydrofolate + NADPH</text>
        <dbReference type="Rhea" id="RHEA:22812"/>
        <dbReference type="ChEBI" id="CHEBI:15636"/>
        <dbReference type="ChEBI" id="CHEBI:57455"/>
        <dbReference type="ChEBI" id="CHEBI:57783"/>
        <dbReference type="ChEBI" id="CHEBI:58349"/>
        <dbReference type="EC" id="1.5.1.5"/>
    </reaction>
</comment>
<feature type="domain" description="Tetrahydrofolate dehydrogenase/cyclohydrolase catalytic" evidence="12">
    <location>
        <begin position="5"/>
        <end position="119"/>
    </location>
</feature>
<keyword evidence="10 11" id="KW-0511">Multifunctional enzyme</keyword>
<evidence type="ECO:0000256" key="5">
    <source>
        <dbReference type="ARBA" id="ARBA00022801"/>
    </source>
</evidence>
<dbReference type="PANTHER" id="PTHR48099">
    <property type="entry name" value="C-1-TETRAHYDROFOLATE SYNTHASE, CYTOPLASMIC-RELATED"/>
    <property type="match status" value="1"/>
</dbReference>
<dbReference type="EC" id="1.5.1.5" evidence="11"/>
<dbReference type="UniPathway" id="UPA00193"/>
<proteinExistence type="inferred from homology"/>
<dbReference type="RefSeq" id="WP_090290055.1">
    <property type="nucleotide sequence ID" value="NZ_FNCK01000006.1"/>
</dbReference>
<comment type="pathway">
    <text evidence="1 11">One-carbon metabolism; tetrahydrofolate interconversion.</text>
</comment>
<dbReference type="Pfam" id="PF00763">
    <property type="entry name" value="THF_DHG_CYH"/>
    <property type="match status" value="1"/>
</dbReference>
<dbReference type="GO" id="GO:0035999">
    <property type="term" value="P:tetrahydrofolate interconversion"/>
    <property type="evidence" value="ECO:0007669"/>
    <property type="project" value="UniProtKB-UniRule"/>
</dbReference>
<evidence type="ECO:0000313" key="15">
    <source>
        <dbReference type="Proteomes" id="UP000199708"/>
    </source>
</evidence>
<sequence length="284" mass="30299">MGKILDGKEVGKAIRERTRQEAEALREKGIVPKLVVLRVDENPSSMAYEKNAMKVMEKCGIEAEARTELNAKTTEDVLKIIDELNEDESVSGVIIMQPFPEGIERAEIAERLNPFKDVDALNPVNLGKLINNDPTAMAPSTAQACIEILDYYDYELEGAEVCVIGSSPVVGKPLAVMLSNRNATVSNTHVYTKDNTIHTTLADIVVSATGALGLVGPDYIKEGATVIDVGFGYKDGKATGDVRFDEVEPKASAITPVPGGVGSVTTGVLASQVVKGAKLLNGIE</sequence>
<dbReference type="InterPro" id="IPR036291">
    <property type="entry name" value="NAD(P)-bd_dom_sf"/>
</dbReference>
<comment type="caution">
    <text evidence="11">Lacks conserved residue(s) required for the propagation of feature annotation.</text>
</comment>
<dbReference type="EMBL" id="FNCK01000006">
    <property type="protein sequence ID" value="SDG35479.1"/>
    <property type="molecule type" value="Genomic_DNA"/>
</dbReference>